<name>A0ABN8TGE2_9ENTR</name>
<protein>
    <submittedName>
        <fullName evidence="1">Virulence factor SrfB</fullName>
    </submittedName>
</protein>
<dbReference type="Proteomes" id="UP001152651">
    <property type="component" value="Unassembled WGS sequence"/>
</dbReference>
<gene>
    <name evidence="1" type="ORF">FBBNIHIM_16545</name>
</gene>
<evidence type="ECO:0000313" key="1">
    <source>
        <dbReference type="EMBL" id="CAH6660722.1"/>
    </source>
</evidence>
<dbReference type="InterPro" id="IPR009216">
    <property type="entry name" value="Virulence_factor_SrfB"/>
</dbReference>
<dbReference type="EMBL" id="CALSBS010000015">
    <property type="protein sequence ID" value="CAH6660722.1"/>
    <property type="molecule type" value="Genomic_DNA"/>
</dbReference>
<dbReference type="PIRSF" id="PIRSF034585">
    <property type="entry name" value="SrfB"/>
    <property type="match status" value="1"/>
</dbReference>
<accession>A0ABN8TGE2</accession>
<dbReference type="RefSeq" id="WP_253898478.1">
    <property type="nucleotide sequence ID" value="NZ_CALSBS010000015.1"/>
</dbReference>
<sequence>MLVTLCDYKQSVTLIADSGVQFLDFGLTPQSSPAVGRFVRKTANGPLLRLSWDAAHLRYTLAVEGTNQPEVVKPESTLDLHHSLSLLDGVWLPLPFFRFNPPRTFVEGPDNWARVQIRKLETPDSAGNSHRVTIAFDSQTRSNDSATLAPVENDVLNGTRFALAWHDDELTDFLDQTWIDGWLREAFIQSLYQHEARNEQDLAHAMRMFEYQGHWLNIVAMLGEQLVIPEVKLVTTTLSTPAIPVDLILDVGNTHTCGVLIEDHGDANDGLRQTAEVLVRSLSQPQFLNAPMFTSRVEFAQTRFGKQHFSVESGRENAFIWPSLVRVGDEARRLAMQRTGTEGYSGLSSPRRYLWDETPTVQSWRFSQLNGKSQREPLATASPLMNLMNDDGEPLFNLPLDERMPVFTPHYSRSTLMTHMLCELLAQSLGQINSVATRLRLGFPASPRQLRTLILTLPSAMPKQEREIFRRRMSDALALVWKALGWHPQSDEFDARLCRIPLPQIQMAWDEASCGQLVWLYNEAIAHYCGQTEALFAALARPDRTEDPDIARERTLRVASIDLGGGTTDMAITQYQLDDGSGCNVKITPQLLFREGFKVAGDDVLLDIIQRCILPALQTHLQRAGVNDAPALMATLFGDSGRLDALAVLRQQTTLQLFIPIGHAILAAWEQSDTADPLAGLHATFGELLEQPLTRSVLNYINQAVEHALPAESNTFDLMSVPLAVTFRNLQDAMLAGEFTLAAPLHALCEAITHYTCDVLLITGRPGCLPGVQALIRYLQPVPVSRMVWLDRYPVQEWYPFSQQGRIGNPKSTAAVGAMLCSLALDLRLPHFNFKAADIGAYSTVRYLGVLDKTVNTLSDENIWYRDLDLDKPGATLDARLNFPLRGSVTLGFRQLANARWPATPLYTLSINSPELAKVIAGDGVLQVRLALQGGTNTEGALSFSLSDAWLADGTPVSPQALTLKLNTLADRRHRGSHYWIDSGSVYLA</sequence>
<proteinExistence type="predicted"/>
<comment type="caution">
    <text evidence="1">The sequence shown here is derived from an EMBL/GenBank/DDBJ whole genome shotgun (WGS) entry which is preliminary data.</text>
</comment>
<reference evidence="1" key="1">
    <citation type="submission" date="2022-05" db="EMBL/GenBank/DDBJ databases">
        <authorList>
            <person name="Blom J."/>
        </authorList>
    </citation>
    <scope>NUCLEOTIDE SEQUENCE</scope>
    <source>
        <strain evidence="1">Type strain: CPO20170097</strain>
    </source>
</reference>
<dbReference type="Pfam" id="PF07520">
    <property type="entry name" value="SrfB"/>
    <property type="match status" value="1"/>
</dbReference>
<keyword evidence="2" id="KW-1185">Reference proteome</keyword>
<organism evidence="1 2">
    <name type="scientific">Pseudocitrobacter vendiensis</name>
    <dbReference type="NCBI Taxonomy" id="2488306"/>
    <lineage>
        <taxon>Bacteria</taxon>
        <taxon>Pseudomonadati</taxon>
        <taxon>Pseudomonadota</taxon>
        <taxon>Gammaproteobacteria</taxon>
        <taxon>Enterobacterales</taxon>
        <taxon>Enterobacteriaceae</taxon>
        <taxon>Pseudocitrobacter</taxon>
    </lineage>
</organism>
<evidence type="ECO:0000313" key="2">
    <source>
        <dbReference type="Proteomes" id="UP001152651"/>
    </source>
</evidence>